<sequence>MLGRCRKLSFNSLWRKERFDEGCVLLSSTAVYRRIMDSSDHCCESETPSYDREVEHYVRNRRSTKKREEFMKSESEDSGVELPPPSPLGSESSYSAEEPESLENPQEPESLQSFTHEKADDLPDFTPDQTDIPQACASEKPENFKVLTHGEIAELDVDEQRETDTFDIPCKLEQAVLRSRTRRVRHKDLHQNRAGIRSRHYHGSLKHTLHNRARSPPRPVQVTEKEDPLSLPGEGLRYLESLCNMMEQIAELQQRNRALEREKREGEHRLHHRMPIDACACGSTMSLIAPAPDSTDGALTEERPWEVRHYRKRSSSHTGVLWGLERNAARRLAAADKRDPHFVSVPNLQEEARQNSSPNLKAEVSQWHRLKDLVSKLAHKAAGSGTTSTGKQSTCRSQVPLDGSTQHPQRLIFPGLVIRPRNQRGPFH</sequence>
<feature type="region of interest" description="Disordered" evidence="2">
    <location>
        <begin position="61"/>
        <end position="142"/>
    </location>
</feature>
<evidence type="ECO:0000313" key="5">
    <source>
        <dbReference type="RefSeq" id="XP_002932748.1"/>
    </source>
</evidence>
<dbReference type="Pfam" id="PF15552">
    <property type="entry name" value="DUF4657"/>
    <property type="match status" value="1"/>
</dbReference>
<dbReference type="Xenbase" id="XB-GENE-29079255">
    <property type="gene designation" value="c3h8orf58"/>
</dbReference>
<dbReference type="RefSeq" id="XP_002932748.1">
    <property type="nucleotide sequence ID" value="XM_002932702.4"/>
</dbReference>
<dbReference type="InterPro" id="IPR027958">
    <property type="entry name" value="DUF4657"/>
</dbReference>
<dbReference type="PANTHER" id="PTHR37336">
    <property type="entry name" value="SIMILAR TO 9930012K11RIK PROTEIN"/>
    <property type="match status" value="1"/>
</dbReference>
<evidence type="ECO:0000259" key="3">
    <source>
        <dbReference type="Pfam" id="PF15552"/>
    </source>
</evidence>
<organism evidence="4 5">
    <name type="scientific">Xenopus tropicalis</name>
    <name type="common">Western clawed frog</name>
    <name type="synonym">Silurana tropicalis</name>
    <dbReference type="NCBI Taxonomy" id="8364"/>
    <lineage>
        <taxon>Eukaryota</taxon>
        <taxon>Metazoa</taxon>
        <taxon>Chordata</taxon>
        <taxon>Craniata</taxon>
        <taxon>Vertebrata</taxon>
        <taxon>Euteleostomi</taxon>
        <taxon>Amphibia</taxon>
        <taxon>Batrachia</taxon>
        <taxon>Anura</taxon>
        <taxon>Pipoidea</taxon>
        <taxon>Pipidae</taxon>
        <taxon>Xenopodinae</taxon>
        <taxon>Xenopus</taxon>
        <taxon>Silurana</taxon>
    </lineage>
</organism>
<dbReference type="Proteomes" id="UP000008143">
    <property type="component" value="Chromosome 3"/>
</dbReference>
<feature type="compositionally biased region" description="Basic residues" evidence="2">
    <location>
        <begin position="204"/>
        <end position="215"/>
    </location>
</feature>
<evidence type="ECO:0000256" key="2">
    <source>
        <dbReference type="SAM" id="MobiDB-lite"/>
    </source>
</evidence>
<keyword evidence="1" id="KW-0175">Coiled coil</keyword>
<feature type="compositionally biased region" description="Low complexity" evidence="2">
    <location>
        <begin position="383"/>
        <end position="394"/>
    </location>
</feature>
<reference evidence="5" key="1">
    <citation type="submission" date="2025-08" db="UniProtKB">
        <authorList>
            <consortium name="RefSeq"/>
        </authorList>
    </citation>
    <scope>IDENTIFICATION</scope>
    <source>
        <strain evidence="5">Nigerian</strain>
        <tissue evidence="5">Liver and blood</tissue>
    </source>
</reference>
<protein>
    <submittedName>
        <fullName evidence="5">Uncharacterized protein C8orf58 isoform X1</fullName>
    </submittedName>
</protein>
<feature type="domain" description="DUF4657" evidence="3">
    <location>
        <begin position="224"/>
        <end position="387"/>
    </location>
</feature>
<dbReference type="CTD" id="100488554"/>
<dbReference type="OMA" id="ERFDEGC"/>
<feature type="coiled-coil region" evidence="1">
    <location>
        <begin position="242"/>
        <end position="269"/>
    </location>
</feature>
<evidence type="ECO:0000256" key="1">
    <source>
        <dbReference type="SAM" id="Coils"/>
    </source>
</evidence>
<proteinExistence type="predicted"/>
<dbReference type="GeneID" id="100488554"/>
<dbReference type="AlphaFoldDB" id="A0A8J0QI80"/>
<evidence type="ECO:0000313" key="6">
    <source>
        <dbReference type="Xenbase" id="XB-GENE-29079255"/>
    </source>
</evidence>
<feature type="region of interest" description="Disordered" evidence="2">
    <location>
        <begin position="379"/>
        <end position="406"/>
    </location>
</feature>
<feature type="compositionally biased region" description="Basic and acidic residues" evidence="2">
    <location>
        <begin position="66"/>
        <end position="75"/>
    </location>
</feature>
<dbReference type="PANTHER" id="PTHR37336:SF1">
    <property type="entry name" value="SIMILAR TO 9930012K11RIK PROTEIN"/>
    <property type="match status" value="1"/>
</dbReference>
<dbReference type="KEGG" id="xtr:100488554"/>
<dbReference type="AGR" id="Xenbase:XB-GENE-29079255"/>
<feature type="region of interest" description="Disordered" evidence="2">
    <location>
        <begin position="204"/>
        <end position="231"/>
    </location>
</feature>
<dbReference type="OrthoDB" id="9943553at2759"/>
<accession>A0A8J0QI80</accession>
<gene>
    <name evidence="6" type="primary">c3h8orf58</name>
    <name evidence="5" type="synonym">LOC100488554</name>
</gene>
<keyword evidence="4" id="KW-1185">Reference proteome</keyword>
<evidence type="ECO:0000313" key="4">
    <source>
        <dbReference type="Proteomes" id="UP000008143"/>
    </source>
</evidence>
<name>A0A8J0QI80_XENTR</name>